<protein>
    <submittedName>
        <fullName evidence="2">Uncharacterized protein</fullName>
    </submittedName>
</protein>
<gene>
    <name evidence="2" type="ORF">M6B22_01575</name>
</gene>
<keyword evidence="1" id="KW-0812">Transmembrane</keyword>
<evidence type="ECO:0000256" key="1">
    <source>
        <dbReference type="SAM" id="Phobius"/>
    </source>
</evidence>
<dbReference type="RefSeq" id="WP_269444010.1">
    <property type="nucleotide sequence ID" value="NZ_CP097463.1"/>
</dbReference>
<accession>A0ABY7JZU3</accession>
<dbReference type="Proteomes" id="UP001164693">
    <property type="component" value="Chromosome"/>
</dbReference>
<proteinExistence type="predicted"/>
<reference evidence="2" key="1">
    <citation type="submission" date="2022-05" db="EMBL/GenBank/DDBJ databases">
        <title>Jatrophihabitans sp. SB3-54 whole genome sequence.</title>
        <authorList>
            <person name="Suh M.K."/>
            <person name="Eom M.K."/>
            <person name="Kim J.S."/>
            <person name="Kim H.S."/>
            <person name="Do H.E."/>
            <person name="Shin Y.K."/>
            <person name="Lee J.-S."/>
        </authorList>
    </citation>
    <scope>NUCLEOTIDE SEQUENCE</scope>
    <source>
        <strain evidence="2">SB3-54</strain>
    </source>
</reference>
<feature type="transmembrane region" description="Helical" evidence="1">
    <location>
        <begin position="46"/>
        <end position="66"/>
    </location>
</feature>
<keyword evidence="3" id="KW-1185">Reference proteome</keyword>
<name>A0ABY7JZU3_9ACTN</name>
<evidence type="ECO:0000313" key="3">
    <source>
        <dbReference type="Proteomes" id="UP001164693"/>
    </source>
</evidence>
<dbReference type="EMBL" id="CP097463">
    <property type="protein sequence ID" value="WAX57470.1"/>
    <property type="molecule type" value="Genomic_DNA"/>
</dbReference>
<organism evidence="2 3">
    <name type="scientific">Jatrophihabitans cynanchi</name>
    <dbReference type="NCBI Taxonomy" id="2944128"/>
    <lineage>
        <taxon>Bacteria</taxon>
        <taxon>Bacillati</taxon>
        <taxon>Actinomycetota</taxon>
        <taxon>Actinomycetes</taxon>
        <taxon>Jatrophihabitantales</taxon>
        <taxon>Jatrophihabitantaceae</taxon>
        <taxon>Jatrophihabitans</taxon>
    </lineage>
</organism>
<sequence>MNDDQIGEVLRKTLAARAATVTQGAPWDEDEEPPDIAPYRHCRVRWLAPLAAAAVVLTVVGVTFALRGKDEQSAPPLPGAVEQPAVPAGMKPVDALGVEIFVPRTFGIDNPCAGGTKVLRPIPTSSLCPGPQQSVPLVRITTPQGHPGSNSCAHPIRLDREPACPMSAASTGRSGPTSTTLIWPKHGAQLTVANLDSKATMQILRSAHAVPVDRNGCRATNTDLDRALPRNIPDPANIQLHGLPLPTSGLDRMSVCWYISNRLAASAQVGGAGGRHIAQTVNALLPKWPAPQPQPNLPSCDQVDRHDGVQLIAHTRAGDVEAIAQLAACNGQRTVNAGSRAVLVEPELAAALARATGIPFADGYPAN</sequence>
<keyword evidence="1" id="KW-1133">Transmembrane helix</keyword>
<evidence type="ECO:0000313" key="2">
    <source>
        <dbReference type="EMBL" id="WAX57470.1"/>
    </source>
</evidence>
<keyword evidence="1" id="KW-0472">Membrane</keyword>